<evidence type="ECO:0000256" key="10">
    <source>
        <dbReference type="ARBA" id="ARBA00023125"/>
    </source>
</evidence>
<keyword evidence="10" id="KW-0238">DNA-binding</keyword>
<keyword evidence="13" id="KW-0511">Multifunctional enzyme</keyword>
<protein>
    <submittedName>
        <fullName evidence="17">DNA-formamidopyrimidine glycosylase</fullName>
    </submittedName>
</protein>
<dbReference type="Pfam" id="PF01149">
    <property type="entry name" value="Fapy_DNA_glyco"/>
    <property type="match status" value="1"/>
</dbReference>
<dbReference type="SUPFAM" id="SSF46946">
    <property type="entry name" value="S13-like H2TH domain"/>
    <property type="match status" value="1"/>
</dbReference>
<dbReference type="NCBIfam" id="TIGR00577">
    <property type="entry name" value="fpg"/>
    <property type="match status" value="1"/>
</dbReference>
<evidence type="ECO:0000256" key="2">
    <source>
        <dbReference type="ARBA" id="ARBA00001947"/>
    </source>
</evidence>
<dbReference type="PANTHER" id="PTHR22993:SF9">
    <property type="entry name" value="FORMAMIDOPYRIMIDINE-DNA GLYCOSYLASE"/>
    <property type="match status" value="1"/>
</dbReference>
<keyword evidence="11" id="KW-0234">DNA repair</keyword>
<keyword evidence="12" id="KW-0456">Lyase</keyword>
<dbReference type="InterPro" id="IPR015886">
    <property type="entry name" value="H2TH_FPG"/>
</dbReference>
<evidence type="ECO:0000256" key="9">
    <source>
        <dbReference type="ARBA" id="ARBA00022833"/>
    </source>
</evidence>
<dbReference type="Gene3D" id="3.20.190.10">
    <property type="entry name" value="MutM-like, N-terminal"/>
    <property type="match status" value="1"/>
</dbReference>
<keyword evidence="14" id="KW-0326">Glycosidase</keyword>
<evidence type="ECO:0000313" key="17">
    <source>
        <dbReference type="EMBL" id="OHA22938.1"/>
    </source>
</evidence>
<dbReference type="GO" id="GO:0140078">
    <property type="term" value="F:class I DNA-(apurinic or apyrimidinic site) endonuclease activity"/>
    <property type="evidence" value="ECO:0007669"/>
    <property type="project" value="UniProtKB-EC"/>
</dbReference>
<reference evidence="17 18" key="1">
    <citation type="journal article" date="2016" name="Nat. Commun.">
        <title>Thousands of microbial genomes shed light on interconnected biogeochemical processes in an aquifer system.</title>
        <authorList>
            <person name="Anantharaman K."/>
            <person name="Brown C.T."/>
            <person name="Hug L.A."/>
            <person name="Sharon I."/>
            <person name="Castelle C.J."/>
            <person name="Probst A.J."/>
            <person name="Thomas B.C."/>
            <person name="Singh A."/>
            <person name="Wilkins M.J."/>
            <person name="Karaoz U."/>
            <person name="Brodie E.L."/>
            <person name="Williams K.H."/>
            <person name="Hubbard S.S."/>
            <person name="Banfield J.F."/>
        </authorList>
    </citation>
    <scope>NUCLEOTIDE SEQUENCE [LARGE SCALE GENOMIC DNA]</scope>
</reference>
<evidence type="ECO:0000256" key="8">
    <source>
        <dbReference type="ARBA" id="ARBA00022801"/>
    </source>
</evidence>
<evidence type="ECO:0000256" key="1">
    <source>
        <dbReference type="ARBA" id="ARBA00001668"/>
    </source>
</evidence>
<dbReference type="GO" id="GO:0006284">
    <property type="term" value="P:base-excision repair"/>
    <property type="evidence" value="ECO:0007669"/>
    <property type="project" value="InterPro"/>
</dbReference>
<dbReference type="CDD" id="cd08966">
    <property type="entry name" value="EcFpg-like_N"/>
    <property type="match status" value="1"/>
</dbReference>
<dbReference type="NCBIfam" id="NF002211">
    <property type="entry name" value="PRK01103.1"/>
    <property type="match status" value="1"/>
</dbReference>
<dbReference type="PANTHER" id="PTHR22993">
    <property type="entry name" value="FORMAMIDOPYRIMIDINE-DNA GLYCOSYLASE"/>
    <property type="match status" value="1"/>
</dbReference>
<keyword evidence="5" id="KW-0479">Metal-binding</keyword>
<name>A0A1G2MGD0_9BACT</name>
<evidence type="ECO:0000313" key="18">
    <source>
        <dbReference type="Proteomes" id="UP000177130"/>
    </source>
</evidence>
<comment type="caution">
    <text evidence="17">The sequence shown here is derived from an EMBL/GenBank/DDBJ whole genome shotgun (WGS) entry which is preliminary data.</text>
</comment>
<proteinExistence type="inferred from homology"/>
<evidence type="ECO:0000256" key="14">
    <source>
        <dbReference type="ARBA" id="ARBA00023295"/>
    </source>
</evidence>
<dbReference type="FunFam" id="1.10.8.50:FF:000003">
    <property type="entry name" value="Formamidopyrimidine-DNA glycosylase"/>
    <property type="match status" value="1"/>
</dbReference>
<dbReference type="InterPro" id="IPR012319">
    <property type="entry name" value="FPG_cat"/>
</dbReference>
<sequence length="303" mass="34437">MPELPEVETTINSLNKTVKGLRISDVWSNYNSKYHIGKNNIKDKKYSSSFIKTITGQKIISARRIAKNILIDLGNDITILVHMKMTGHFLYGNFEKVGGLWKASDKGPLQDPMNRFVRMVFTLSNGQFLAFSDMRRFAKVCYFPTEAWREFGDLKNIGPDPMQKNFTLKLFKERLLKKPYGKIKQVIMDQEIIAGIGNIYSDEILWASGIHPLSNPLKIPESKFKAAFSAMKKILKKAIESGGDSMSDFRHLDGRKGGYQNFHKAYRLTGTKCSFPLCNGQITKIKLGGRSAHFCAIHQIKFQ</sequence>
<dbReference type="Pfam" id="PF06831">
    <property type="entry name" value="H2TH"/>
    <property type="match status" value="1"/>
</dbReference>
<evidence type="ECO:0000256" key="5">
    <source>
        <dbReference type="ARBA" id="ARBA00022723"/>
    </source>
</evidence>
<evidence type="ECO:0000256" key="6">
    <source>
        <dbReference type="ARBA" id="ARBA00022763"/>
    </source>
</evidence>
<dbReference type="SMART" id="SM00898">
    <property type="entry name" value="Fapy_DNA_glyco"/>
    <property type="match status" value="1"/>
</dbReference>
<dbReference type="GO" id="GO:0008270">
    <property type="term" value="F:zinc ion binding"/>
    <property type="evidence" value="ECO:0007669"/>
    <property type="project" value="UniProtKB-KW"/>
</dbReference>
<dbReference type="Gene3D" id="1.10.8.50">
    <property type="match status" value="1"/>
</dbReference>
<feature type="domain" description="Formamidopyrimidine-DNA glycosylase catalytic" evidence="16">
    <location>
        <begin position="2"/>
        <end position="138"/>
    </location>
</feature>
<dbReference type="Proteomes" id="UP000177130">
    <property type="component" value="Unassembled WGS sequence"/>
</dbReference>
<accession>A0A1G2MGD0</accession>
<comment type="similarity">
    <text evidence="3">Belongs to the FPG family.</text>
</comment>
<dbReference type="SMART" id="SM01232">
    <property type="entry name" value="H2TH"/>
    <property type="match status" value="1"/>
</dbReference>
<dbReference type="InterPro" id="IPR010979">
    <property type="entry name" value="Ribosomal_uS13-like_H2TH"/>
</dbReference>
<evidence type="ECO:0000256" key="12">
    <source>
        <dbReference type="ARBA" id="ARBA00023239"/>
    </source>
</evidence>
<dbReference type="STRING" id="1802306.A3C72_03970"/>
<evidence type="ECO:0000256" key="7">
    <source>
        <dbReference type="ARBA" id="ARBA00022771"/>
    </source>
</evidence>
<evidence type="ECO:0000256" key="4">
    <source>
        <dbReference type="ARBA" id="ARBA00011245"/>
    </source>
</evidence>
<dbReference type="PROSITE" id="PS51068">
    <property type="entry name" value="FPG_CAT"/>
    <property type="match status" value="1"/>
</dbReference>
<dbReference type="SUPFAM" id="SSF57716">
    <property type="entry name" value="Glucocorticoid receptor-like (DNA-binding domain)"/>
    <property type="match status" value="1"/>
</dbReference>
<organism evidence="17 18">
    <name type="scientific">Candidatus Taylorbacteria bacterium RIFCSPHIGHO2_02_FULL_43_32b</name>
    <dbReference type="NCBI Taxonomy" id="1802306"/>
    <lineage>
        <taxon>Bacteria</taxon>
        <taxon>Candidatus Tayloriibacteriota</taxon>
    </lineage>
</organism>
<comment type="catalytic activity">
    <reaction evidence="1">
        <text>Hydrolysis of DNA containing ring-opened 7-methylguanine residues, releasing 2,6-diamino-4-hydroxy-5-(N-methyl)formamidopyrimidine.</text>
        <dbReference type="EC" id="3.2.2.23"/>
    </reaction>
</comment>
<evidence type="ECO:0000256" key="13">
    <source>
        <dbReference type="ARBA" id="ARBA00023268"/>
    </source>
</evidence>
<dbReference type="SUPFAM" id="SSF81624">
    <property type="entry name" value="N-terminal domain of MutM-like DNA repair proteins"/>
    <property type="match status" value="1"/>
</dbReference>
<evidence type="ECO:0000256" key="3">
    <source>
        <dbReference type="ARBA" id="ARBA00009409"/>
    </source>
</evidence>
<gene>
    <name evidence="17" type="ORF">A3C72_03970</name>
</gene>
<dbReference type="InterPro" id="IPR035937">
    <property type="entry name" value="FPG_N"/>
</dbReference>
<dbReference type="GO" id="GO:0003684">
    <property type="term" value="F:damaged DNA binding"/>
    <property type="evidence" value="ECO:0007669"/>
    <property type="project" value="InterPro"/>
</dbReference>
<evidence type="ECO:0000256" key="11">
    <source>
        <dbReference type="ARBA" id="ARBA00023204"/>
    </source>
</evidence>
<comment type="cofactor">
    <cofactor evidence="2">
        <name>Zn(2+)</name>
        <dbReference type="ChEBI" id="CHEBI:29105"/>
    </cofactor>
</comment>
<dbReference type="EMBL" id="MHRK01000045">
    <property type="protein sequence ID" value="OHA22938.1"/>
    <property type="molecule type" value="Genomic_DNA"/>
</dbReference>
<keyword evidence="7" id="KW-0863">Zinc-finger</keyword>
<evidence type="ECO:0000259" key="16">
    <source>
        <dbReference type="PROSITE" id="PS51068"/>
    </source>
</evidence>
<keyword evidence="6" id="KW-0227">DNA damage</keyword>
<comment type="catalytic activity">
    <reaction evidence="15">
        <text>2'-deoxyribonucleotide-(2'-deoxyribose 5'-phosphate)-2'-deoxyribonucleotide-DNA = a 3'-end 2'-deoxyribonucleotide-(2,3-dehydro-2,3-deoxyribose 5'-phosphate)-DNA + a 5'-end 5'-phospho-2'-deoxyribonucleoside-DNA + H(+)</text>
        <dbReference type="Rhea" id="RHEA:66592"/>
        <dbReference type="Rhea" id="RHEA-COMP:13180"/>
        <dbReference type="Rhea" id="RHEA-COMP:16897"/>
        <dbReference type="Rhea" id="RHEA-COMP:17067"/>
        <dbReference type="ChEBI" id="CHEBI:15378"/>
        <dbReference type="ChEBI" id="CHEBI:136412"/>
        <dbReference type="ChEBI" id="CHEBI:157695"/>
        <dbReference type="ChEBI" id="CHEBI:167181"/>
        <dbReference type="EC" id="4.2.99.18"/>
    </reaction>
</comment>
<comment type="subunit">
    <text evidence="4">Monomer.</text>
</comment>
<dbReference type="AlphaFoldDB" id="A0A1G2MGD0"/>
<evidence type="ECO:0000256" key="15">
    <source>
        <dbReference type="ARBA" id="ARBA00044632"/>
    </source>
</evidence>
<dbReference type="InterPro" id="IPR020629">
    <property type="entry name" value="FPG_Glyclase"/>
</dbReference>
<dbReference type="GO" id="GO:0034039">
    <property type="term" value="F:8-oxo-7,8-dihydroguanine DNA N-glycosylase activity"/>
    <property type="evidence" value="ECO:0007669"/>
    <property type="project" value="TreeGrafter"/>
</dbReference>
<keyword evidence="9" id="KW-0862">Zinc</keyword>
<keyword evidence="8" id="KW-0378">Hydrolase</keyword>